<dbReference type="EMBL" id="ANMO01000211">
    <property type="protein sequence ID" value="EMB14785.1"/>
    <property type="molecule type" value="Genomic_DNA"/>
</dbReference>
<dbReference type="Proteomes" id="UP000011529">
    <property type="component" value="Unassembled WGS sequence"/>
</dbReference>
<feature type="region of interest" description="Disordered" evidence="1">
    <location>
        <begin position="1"/>
        <end position="22"/>
    </location>
</feature>
<comment type="caution">
    <text evidence="3">The sequence shown here is derived from an EMBL/GenBank/DDBJ whole genome shotgun (WGS) entry which is preliminary data.</text>
</comment>
<keyword evidence="4" id="KW-1185">Reference proteome</keyword>
<dbReference type="Pfam" id="PF13472">
    <property type="entry name" value="Lipase_GDSL_2"/>
    <property type="match status" value="1"/>
</dbReference>
<dbReference type="InterPro" id="IPR036514">
    <property type="entry name" value="SGNH_hydro_sf"/>
</dbReference>
<feature type="domain" description="SGNH hydrolase-type esterase" evidence="2">
    <location>
        <begin position="46"/>
        <end position="233"/>
    </location>
</feature>
<dbReference type="PATRIC" id="fig|1263867.3.peg.4925"/>
<proteinExistence type="predicted"/>
<dbReference type="Gene3D" id="3.40.50.1110">
    <property type="entry name" value="SGNH hydrolase"/>
    <property type="match status" value="1"/>
</dbReference>
<evidence type="ECO:0000313" key="3">
    <source>
        <dbReference type="EMBL" id="EMB14785.1"/>
    </source>
</evidence>
<gene>
    <name evidence="3" type="ORF">RE6C_04592</name>
</gene>
<reference evidence="3" key="2">
    <citation type="journal article" date="2013" name="Mar. Genomics">
        <title>Expression of sulfatases in Rhodopirellula baltica and the diversity of sulfatases in the genus Rhodopirellula.</title>
        <authorList>
            <person name="Wegner C.E."/>
            <person name="Richter-Heitmann T."/>
            <person name="Klindworth A."/>
            <person name="Klockow C."/>
            <person name="Richter M."/>
            <person name="Achstetter T."/>
            <person name="Glockner F.O."/>
            <person name="Harder J."/>
        </authorList>
    </citation>
    <scope>NUCLEOTIDE SEQUENCE [LARGE SCALE GENOMIC DNA]</scope>
    <source>
        <strain evidence="3">6C</strain>
    </source>
</reference>
<dbReference type="InterPro" id="IPR013830">
    <property type="entry name" value="SGNH_hydro"/>
</dbReference>
<sequence>MLSQNGNVQRRHPVSASLGRQRNRSVNALPSVGFMRNPNGMHQILVYGDSLSWGIIPNTRCRFAFHQRWPGVMEVTLQRSGIETRVVEDCLNGRRTIWNDPIKAGRNGLEGLEQRIEVNSPLSLVILFLGTNDFQSVHNVHAEQSAQGLASLVDAIRVAPIEPGMPTPKILLIAPPTVQSPKHNMAAKFQGAETKSAGLADAVRNIAKEKRCEFFDAAKGTTTSVVDGVHLDQEQHLALGTALAATVAGILATDAT</sequence>
<protein>
    <submittedName>
        <fullName evidence="3">Arylesterase protein</fullName>
    </submittedName>
</protein>
<dbReference type="GO" id="GO:0016788">
    <property type="term" value="F:hydrolase activity, acting on ester bonds"/>
    <property type="evidence" value="ECO:0007669"/>
    <property type="project" value="UniProtKB-ARBA"/>
</dbReference>
<name>M2ACU3_9BACT</name>
<organism evidence="3 4">
    <name type="scientific">Rhodopirellula europaea 6C</name>
    <dbReference type="NCBI Taxonomy" id="1263867"/>
    <lineage>
        <taxon>Bacteria</taxon>
        <taxon>Pseudomonadati</taxon>
        <taxon>Planctomycetota</taxon>
        <taxon>Planctomycetia</taxon>
        <taxon>Pirellulales</taxon>
        <taxon>Pirellulaceae</taxon>
        <taxon>Rhodopirellula</taxon>
    </lineage>
</organism>
<accession>M2ACU3</accession>
<dbReference type="CDD" id="cd01839">
    <property type="entry name" value="SGNH_arylesterase_like"/>
    <property type="match status" value="1"/>
</dbReference>
<evidence type="ECO:0000259" key="2">
    <source>
        <dbReference type="Pfam" id="PF13472"/>
    </source>
</evidence>
<evidence type="ECO:0000256" key="1">
    <source>
        <dbReference type="SAM" id="MobiDB-lite"/>
    </source>
</evidence>
<evidence type="ECO:0000313" key="4">
    <source>
        <dbReference type="Proteomes" id="UP000011529"/>
    </source>
</evidence>
<reference evidence="3" key="1">
    <citation type="submission" date="2012-11" db="EMBL/GenBank/DDBJ databases">
        <title>Permanent draft genomes of Rhodopirellula europaea strain SH398 and 6C.</title>
        <authorList>
            <person name="Richter M."/>
            <person name="Richter-Heitmann T."/>
            <person name="Frank C."/>
            <person name="Harder J."/>
            <person name="Glockner F.O."/>
        </authorList>
    </citation>
    <scope>NUCLEOTIDE SEQUENCE</scope>
    <source>
        <strain evidence="3">6C</strain>
    </source>
</reference>
<dbReference type="SUPFAM" id="SSF52266">
    <property type="entry name" value="SGNH hydrolase"/>
    <property type="match status" value="1"/>
</dbReference>
<dbReference type="AlphaFoldDB" id="M2ACU3"/>